<protein>
    <submittedName>
        <fullName evidence="2">Uncharacterized protein</fullName>
    </submittedName>
</protein>
<organism evidence="2 3">
    <name type="scientific">Citrullus colocynthis</name>
    <name type="common">colocynth</name>
    <dbReference type="NCBI Taxonomy" id="252529"/>
    <lineage>
        <taxon>Eukaryota</taxon>
        <taxon>Viridiplantae</taxon>
        <taxon>Streptophyta</taxon>
        <taxon>Embryophyta</taxon>
        <taxon>Tracheophyta</taxon>
        <taxon>Spermatophyta</taxon>
        <taxon>Magnoliopsida</taxon>
        <taxon>eudicotyledons</taxon>
        <taxon>Gunneridae</taxon>
        <taxon>Pentapetalae</taxon>
        <taxon>rosids</taxon>
        <taxon>fabids</taxon>
        <taxon>Cucurbitales</taxon>
        <taxon>Cucurbitaceae</taxon>
        <taxon>Benincaseae</taxon>
        <taxon>Citrullus</taxon>
    </lineage>
</organism>
<dbReference type="EMBL" id="OZ021739">
    <property type="protein sequence ID" value="CAK9321577.1"/>
    <property type="molecule type" value="Genomic_DNA"/>
</dbReference>
<accession>A0ABP0YSV1</accession>
<feature type="region of interest" description="Disordered" evidence="1">
    <location>
        <begin position="251"/>
        <end position="270"/>
    </location>
</feature>
<evidence type="ECO:0000256" key="1">
    <source>
        <dbReference type="SAM" id="MobiDB-lite"/>
    </source>
</evidence>
<name>A0ABP0YSV1_9ROSI</name>
<feature type="region of interest" description="Disordered" evidence="1">
    <location>
        <begin position="55"/>
        <end position="83"/>
    </location>
</feature>
<sequence length="421" mass="47235">MENSSFTDSQVLHSSFLCSPSSEPPDIRNWFSSYEYESPELDSNDNFGDSISREREFEVEEDEETAGEFRDVTKIEEEETAEKLPGTWIPLKCTSLEDHRESQTSGMNQNSWCSQSLLSEPPDVGNWFSSYVYESPTLNPSQEFGYCESKKTGSGHEIEETLENARKTKNGGAGVQFNLFEKCNGNSTDNRQDYQPPSENLFSERTSGHDLKEKCMGTNEISPTKEVQISILTTEDPQCKLQERVTQENGSVPLHINGSSNDDDKKPPTHTNLIRKIDLMLESSKAKSEVQPQLNGSSAGNDVPSVFTNEQSIIEPIDLSHNELKENKEKGVSNVGFITANKRGFSGASCKKSMEMQENYNNKEPGSASACLRRKALSDKTNTEHSNILEIIGKWSCPQKSKPNLGPPLKQLRLERWVHKK</sequence>
<proteinExistence type="predicted"/>
<feature type="region of interest" description="Disordered" evidence="1">
    <location>
        <begin position="1"/>
        <end position="25"/>
    </location>
</feature>
<feature type="compositionally biased region" description="Acidic residues" evidence="1">
    <location>
        <begin position="57"/>
        <end position="66"/>
    </location>
</feature>
<gene>
    <name evidence="2" type="ORF">CITCOLO1_LOCUS13659</name>
</gene>
<dbReference type="PANTHER" id="PTHR36368:SF1">
    <property type="entry name" value="ATP-DEPENDENT CASEINOLYTIC PROTEASE_CROTONASE FAMILY PROTEIN"/>
    <property type="match status" value="1"/>
</dbReference>
<feature type="compositionally biased region" description="Polar residues" evidence="1">
    <location>
        <begin position="1"/>
        <end position="21"/>
    </location>
</feature>
<dbReference type="PANTHER" id="PTHR36368">
    <property type="entry name" value="ATP-DEPENDENT CASEINOLYTIC PROTEASE/CROTONASE FAMILY PROTEIN"/>
    <property type="match status" value="1"/>
</dbReference>
<evidence type="ECO:0000313" key="2">
    <source>
        <dbReference type="EMBL" id="CAK9321577.1"/>
    </source>
</evidence>
<dbReference type="Proteomes" id="UP001642487">
    <property type="component" value="Chromosome 5"/>
</dbReference>
<reference evidence="2 3" key="1">
    <citation type="submission" date="2024-03" db="EMBL/GenBank/DDBJ databases">
        <authorList>
            <person name="Gkanogiannis A."/>
            <person name="Becerra Lopez-Lavalle L."/>
        </authorList>
    </citation>
    <scope>NUCLEOTIDE SEQUENCE [LARGE SCALE GENOMIC DNA]</scope>
</reference>
<keyword evidence="3" id="KW-1185">Reference proteome</keyword>
<evidence type="ECO:0000313" key="3">
    <source>
        <dbReference type="Proteomes" id="UP001642487"/>
    </source>
</evidence>